<comment type="caution">
    <text evidence="4">The sequence shown here is derived from an EMBL/GenBank/DDBJ whole genome shotgun (WGS) entry which is preliminary data.</text>
</comment>
<dbReference type="InterPro" id="IPR015797">
    <property type="entry name" value="NUDIX_hydrolase-like_dom_sf"/>
</dbReference>
<dbReference type="PANTHER" id="PTHR43736">
    <property type="entry name" value="ADP-RIBOSE PYROPHOSPHATASE"/>
    <property type="match status" value="1"/>
</dbReference>
<keyword evidence="1 2" id="KW-0378">Hydrolase</keyword>
<dbReference type="SUPFAM" id="SSF55811">
    <property type="entry name" value="Nudix"/>
    <property type="match status" value="1"/>
</dbReference>
<proteinExistence type="inferred from homology"/>
<evidence type="ECO:0000256" key="1">
    <source>
        <dbReference type="ARBA" id="ARBA00022801"/>
    </source>
</evidence>
<evidence type="ECO:0000313" key="4">
    <source>
        <dbReference type="EMBL" id="OGY22420.1"/>
    </source>
</evidence>
<name>A0A1G1W4A0_9BACT</name>
<evidence type="ECO:0000313" key="5">
    <source>
        <dbReference type="Proteomes" id="UP000176723"/>
    </source>
</evidence>
<dbReference type="PROSITE" id="PS00893">
    <property type="entry name" value="NUDIX_BOX"/>
    <property type="match status" value="1"/>
</dbReference>
<gene>
    <name evidence="4" type="ORF">A3A65_04675</name>
</gene>
<comment type="similarity">
    <text evidence="2">Belongs to the Nudix hydrolase family.</text>
</comment>
<feature type="domain" description="Nudix hydrolase" evidence="3">
    <location>
        <begin position="14"/>
        <end position="150"/>
    </location>
</feature>
<dbReference type="AlphaFoldDB" id="A0A1G1W4A0"/>
<dbReference type="PRINTS" id="PR00502">
    <property type="entry name" value="NUDIXFAMILY"/>
</dbReference>
<dbReference type="Pfam" id="PF00293">
    <property type="entry name" value="NUDIX"/>
    <property type="match status" value="1"/>
</dbReference>
<accession>A0A1G1W4A0</accession>
<reference evidence="4 5" key="1">
    <citation type="journal article" date="2016" name="Nat. Commun.">
        <title>Thousands of microbial genomes shed light on interconnected biogeochemical processes in an aquifer system.</title>
        <authorList>
            <person name="Anantharaman K."/>
            <person name="Brown C.T."/>
            <person name="Hug L.A."/>
            <person name="Sharon I."/>
            <person name="Castelle C.J."/>
            <person name="Probst A.J."/>
            <person name="Thomas B.C."/>
            <person name="Singh A."/>
            <person name="Wilkins M.J."/>
            <person name="Karaoz U."/>
            <person name="Brodie E.L."/>
            <person name="Williams K.H."/>
            <person name="Hubbard S.S."/>
            <person name="Banfield J.F."/>
        </authorList>
    </citation>
    <scope>NUCLEOTIDE SEQUENCE [LARGE SCALE GENOMIC DNA]</scope>
</reference>
<dbReference type="PROSITE" id="PS51462">
    <property type="entry name" value="NUDIX"/>
    <property type="match status" value="1"/>
</dbReference>
<evidence type="ECO:0000259" key="3">
    <source>
        <dbReference type="PROSITE" id="PS51462"/>
    </source>
</evidence>
<dbReference type="Gene3D" id="3.90.79.10">
    <property type="entry name" value="Nucleoside Triphosphate Pyrophosphohydrolase"/>
    <property type="match status" value="1"/>
</dbReference>
<protein>
    <recommendedName>
        <fullName evidence="3">Nudix hydrolase domain-containing protein</fullName>
    </recommendedName>
</protein>
<sequence length="165" mass="18459">MKLGKKTAVSGKDHIGLGVGAVILRNKTQILLIKRSKKLAKERTTVGMWSIPGGEVEFAETAEDAICREVREELGIVIRIKKLIGHWDQILPKAKVHWHSVTFLCSIKSGTPSIKEPEKTVQLKWFDLKKLPKNSGVAHVAAPLVMLGKMSRSEFKKRRKETPES</sequence>
<dbReference type="Proteomes" id="UP000176723">
    <property type="component" value="Unassembled WGS sequence"/>
</dbReference>
<dbReference type="InterPro" id="IPR020084">
    <property type="entry name" value="NUDIX_hydrolase_CS"/>
</dbReference>
<dbReference type="GO" id="GO:0016787">
    <property type="term" value="F:hydrolase activity"/>
    <property type="evidence" value="ECO:0007669"/>
    <property type="project" value="UniProtKB-KW"/>
</dbReference>
<dbReference type="EMBL" id="MHCL01000003">
    <property type="protein sequence ID" value="OGY22420.1"/>
    <property type="molecule type" value="Genomic_DNA"/>
</dbReference>
<organism evidence="4 5">
    <name type="scientific">Candidatus Chisholmbacteria bacterium RIFCSPLOWO2_01_FULL_49_14</name>
    <dbReference type="NCBI Taxonomy" id="1797593"/>
    <lineage>
        <taxon>Bacteria</taxon>
        <taxon>Candidatus Chisholmiibacteriota</taxon>
    </lineage>
</organism>
<dbReference type="PANTHER" id="PTHR43736:SF1">
    <property type="entry name" value="DIHYDRONEOPTERIN TRIPHOSPHATE DIPHOSPHATASE"/>
    <property type="match status" value="1"/>
</dbReference>
<evidence type="ECO:0000256" key="2">
    <source>
        <dbReference type="RuleBase" id="RU003476"/>
    </source>
</evidence>
<dbReference type="InterPro" id="IPR000086">
    <property type="entry name" value="NUDIX_hydrolase_dom"/>
</dbReference>
<dbReference type="InterPro" id="IPR020476">
    <property type="entry name" value="Nudix_hydrolase"/>
</dbReference>
<dbReference type="STRING" id="1797593.A3A65_04675"/>